<evidence type="ECO:0000313" key="3">
    <source>
        <dbReference type="EMBL" id="KON94398.1"/>
    </source>
</evidence>
<dbReference type="InterPro" id="IPR001258">
    <property type="entry name" value="NHL_repeat"/>
</dbReference>
<dbReference type="InterPro" id="IPR011042">
    <property type="entry name" value="6-blade_b-propeller_TolB-like"/>
</dbReference>
<reference evidence="4" key="2">
    <citation type="submission" date="2016-10" db="EMBL/GenBank/DDBJ databases">
        <authorList>
            <person name="de Groot N.N."/>
        </authorList>
    </citation>
    <scope>NUCLEOTIDE SEQUENCE [LARGE SCALE GENOMIC DNA]</scope>
    <source>
        <strain evidence="4">DSM 2895</strain>
    </source>
</reference>
<dbReference type="OrthoDB" id="9799230at2"/>
<dbReference type="GeneID" id="42303928"/>
<evidence type="ECO:0000259" key="2">
    <source>
        <dbReference type="PROSITE" id="PS51352"/>
    </source>
</evidence>
<dbReference type="Pfam" id="PF01436">
    <property type="entry name" value="NHL"/>
    <property type="match status" value="2"/>
</dbReference>
<reference evidence="3 5" key="1">
    <citation type="submission" date="2015-07" db="EMBL/GenBank/DDBJ databases">
        <title>Fjat-14205 dsm 2895.</title>
        <authorList>
            <person name="Liu B."/>
            <person name="Wang J."/>
            <person name="Zhu Y."/>
            <person name="Liu G."/>
            <person name="Chen Q."/>
            <person name="Chen Z."/>
            <person name="Lan J."/>
            <person name="Che J."/>
            <person name="Ge C."/>
            <person name="Shi H."/>
            <person name="Pan Z."/>
            <person name="Liu X."/>
        </authorList>
    </citation>
    <scope>NUCLEOTIDE SEQUENCE [LARGE SCALE GENOMIC DNA]</scope>
    <source>
        <strain evidence="3 5">DSM 2895</strain>
    </source>
</reference>
<dbReference type="Proteomes" id="UP000182836">
    <property type="component" value="Unassembled WGS sequence"/>
</dbReference>
<dbReference type="STRING" id="47500.AF333_01710"/>
<organism evidence="3 5">
    <name type="scientific">Aneurinibacillus migulanus</name>
    <name type="common">Bacillus migulanus</name>
    <dbReference type="NCBI Taxonomy" id="47500"/>
    <lineage>
        <taxon>Bacteria</taxon>
        <taxon>Bacillati</taxon>
        <taxon>Bacillota</taxon>
        <taxon>Bacilli</taxon>
        <taxon>Bacillales</taxon>
        <taxon>Paenibacillaceae</taxon>
        <taxon>Aneurinibacillus group</taxon>
        <taxon>Aneurinibacillus</taxon>
    </lineage>
</organism>
<feature type="domain" description="Thioredoxin" evidence="2">
    <location>
        <begin position="1"/>
        <end position="143"/>
    </location>
</feature>
<evidence type="ECO:0000313" key="4">
    <source>
        <dbReference type="EMBL" id="SDK15173.1"/>
    </source>
</evidence>
<sequence length="490" mass="54979">MRAPEFPKDVQWLNTERPLSLSMLKGHVVLLDFWTYCCINCLHVLPDLSWLEEKHHDEPFVVIGVHTAKFDNEKDADNIRHAIQRYEIGHPVVVDNHRRIWESYTVKAWPSFVVIDPDGRIIGMTSGEGKRDILDDWVKQGLTEGRRRGSIAKEKIDIHVSTQPKHDLSFPGKLAYNPENGRLFISDTNHHRILEIEKTGRASASITRIIGSGKAGREDGSFSTSSFFRPQGLAYRAEKLYVCDTDNHLIREVNLTTETVCTLGGTGEQGWYGEKGGPALETRLNSPWDVVAQDDGLYIAMAGPHQLWRFDYSTGVVDVFAGSGQENIWDGVADEALLAQPSGIDADEEWLYFADSETSALRKARRKDGNVVTLVGSGLFDFGLQDGPFFVAQLQHPLGVAYHGRKVYVADTYNHAIRVAYLEEGYMETLIGRPKKTTCTIEGEECSALPLNEPNDVLVVGSTLYVADTNNHLIRLVDLRTKELHTLYIE</sequence>
<protein>
    <submittedName>
        <fullName evidence="4">NHL repeat-containing protein</fullName>
    </submittedName>
</protein>
<dbReference type="PANTHER" id="PTHR46388:SF2">
    <property type="entry name" value="NHL REPEAT-CONTAINING PROTEIN 2"/>
    <property type="match status" value="1"/>
</dbReference>
<dbReference type="SUPFAM" id="SSF101898">
    <property type="entry name" value="NHL repeat"/>
    <property type="match status" value="1"/>
</dbReference>
<keyword evidence="5" id="KW-1185">Reference proteome</keyword>
<dbReference type="Gene3D" id="2.120.10.30">
    <property type="entry name" value="TolB, C-terminal domain"/>
    <property type="match status" value="2"/>
</dbReference>
<dbReference type="InterPro" id="IPR036249">
    <property type="entry name" value="Thioredoxin-like_sf"/>
</dbReference>
<dbReference type="InterPro" id="IPR013766">
    <property type="entry name" value="Thioredoxin_domain"/>
</dbReference>
<dbReference type="Gene3D" id="3.40.30.10">
    <property type="entry name" value="Glutaredoxin"/>
    <property type="match status" value="1"/>
</dbReference>
<name>A0A0D1V6G7_ANEMI</name>
<keyword evidence="1" id="KW-0677">Repeat</keyword>
<gene>
    <name evidence="3" type="ORF">AF333_01710</name>
    <name evidence="4" type="ORF">SAMN04487909_14123</name>
</gene>
<evidence type="ECO:0000256" key="1">
    <source>
        <dbReference type="ARBA" id="ARBA00022737"/>
    </source>
</evidence>
<dbReference type="PANTHER" id="PTHR46388">
    <property type="entry name" value="NHL REPEAT-CONTAINING PROTEIN 2"/>
    <property type="match status" value="1"/>
</dbReference>
<dbReference type="InterPro" id="IPR012336">
    <property type="entry name" value="Thioredoxin-like_fold"/>
</dbReference>
<dbReference type="Proteomes" id="UP000037269">
    <property type="component" value="Unassembled WGS sequence"/>
</dbReference>
<dbReference type="EMBL" id="FNED01000041">
    <property type="protein sequence ID" value="SDK15173.1"/>
    <property type="molecule type" value="Genomic_DNA"/>
</dbReference>
<accession>A0A0D1V6G7</accession>
<dbReference type="RefSeq" id="WP_043066449.1">
    <property type="nucleotide sequence ID" value="NZ_BJOA01000239.1"/>
</dbReference>
<proteinExistence type="predicted"/>
<dbReference type="Pfam" id="PF13905">
    <property type="entry name" value="Thioredoxin_8"/>
    <property type="match status" value="1"/>
</dbReference>
<dbReference type="PROSITE" id="PS51352">
    <property type="entry name" value="THIOREDOXIN_2"/>
    <property type="match status" value="1"/>
</dbReference>
<dbReference type="SUPFAM" id="SSF52833">
    <property type="entry name" value="Thioredoxin-like"/>
    <property type="match status" value="1"/>
</dbReference>
<dbReference type="PATRIC" id="fig|47500.8.peg.443"/>
<dbReference type="EMBL" id="LGUG01000004">
    <property type="protein sequence ID" value="KON94398.1"/>
    <property type="molecule type" value="Genomic_DNA"/>
</dbReference>
<dbReference type="AlphaFoldDB" id="A0A0D1V6G7"/>
<evidence type="ECO:0000313" key="5">
    <source>
        <dbReference type="Proteomes" id="UP000037269"/>
    </source>
</evidence>